<dbReference type="CDD" id="cd07765">
    <property type="entry name" value="KRAB_A-box"/>
    <property type="match status" value="1"/>
</dbReference>
<dbReference type="Gene3D" id="6.10.140.140">
    <property type="match status" value="1"/>
</dbReference>
<dbReference type="InterPro" id="IPR050169">
    <property type="entry name" value="Krueppel_C2H2_ZnF"/>
</dbReference>
<accession>A0A1A6HL76</accession>
<feature type="region of interest" description="Disordered" evidence="1">
    <location>
        <begin position="99"/>
        <end position="151"/>
    </location>
</feature>
<organism evidence="3 4">
    <name type="scientific">Neotoma lepida</name>
    <name type="common">Desert woodrat</name>
    <dbReference type="NCBI Taxonomy" id="56216"/>
    <lineage>
        <taxon>Eukaryota</taxon>
        <taxon>Metazoa</taxon>
        <taxon>Chordata</taxon>
        <taxon>Craniata</taxon>
        <taxon>Vertebrata</taxon>
        <taxon>Euteleostomi</taxon>
        <taxon>Mammalia</taxon>
        <taxon>Eutheria</taxon>
        <taxon>Euarchontoglires</taxon>
        <taxon>Glires</taxon>
        <taxon>Rodentia</taxon>
        <taxon>Myomorpha</taxon>
        <taxon>Muroidea</taxon>
        <taxon>Cricetidae</taxon>
        <taxon>Neotominae</taxon>
        <taxon>Neotoma</taxon>
    </lineage>
</organism>
<evidence type="ECO:0000313" key="4">
    <source>
        <dbReference type="Proteomes" id="UP000092124"/>
    </source>
</evidence>
<dbReference type="EMBL" id="LZPO01027394">
    <property type="protein sequence ID" value="OBS78710.1"/>
    <property type="molecule type" value="Genomic_DNA"/>
</dbReference>
<evidence type="ECO:0000259" key="2">
    <source>
        <dbReference type="PROSITE" id="PS50805"/>
    </source>
</evidence>
<dbReference type="PANTHER" id="PTHR23232">
    <property type="entry name" value="KRAB DOMAIN C2H2 ZINC FINGER"/>
    <property type="match status" value="1"/>
</dbReference>
<sequence>MLSAQRASPPRPPSSGCRARRPSGSVTFRDVAVDFSQEEWEFLDSAQKSLYRDVMWETYSNFISLDLEFRFKTNTSSAAKNIYEVYSLQWELMEKIKSYSSQGSGLRDDWEYESKTERQKEPQEGFPTPELSQDSPDEDVTFAQQERTTKS</sequence>
<protein>
    <recommendedName>
        <fullName evidence="2">KRAB domain-containing protein</fullName>
    </recommendedName>
</protein>
<feature type="compositionally biased region" description="Polar residues" evidence="1">
    <location>
        <begin position="142"/>
        <end position="151"/>
    </location>
</feature>
<dbReference type="Proteomes" id="UP000092124">
    <property type="component" value="Unassembled WGS sequence"/>
</dbReference>
<dbReference type="InterPro" id="IPR036051">
    <property type="entry name" value="KRAB_dom_sf"/>
</dbReference>
<dbReference type="InterPro" id="IPR001909">
    <property type="entry name" value="KRAB"/>
</dbReference>
<name>A0A1A6HL76_NEOLE</name>
<dbReference type="SUPFAM" id="SSF109640">
    <property type="entry name" value="KRAB domain (Kruppel-associated box)"/>
    <property type="match status" value="1"/>
</dbReference>
<dbReference type="PROSITE" id="PS50805">
    <property type="entry name" value="KRAB"/>
    <property type="match status" value="1"/>
</dbReference>
<dbReference type="Pfam" id="PF01352">
    <property type="entry name" value="KRAB"/>
    <property type="match status" value="1"/>
</dbReference>
<proteinExistence type="predicted"/>
<dbReference type="OrthoDB" id="9585558at2759"/>
<feature type="domain" description="KRAB" evidence="2">
    <location>
        <begin position="26"/>
        <end position="98"/>
    </location>
</feature>
<gene>
    <name evidence="3" type="ORF">A6R68_18913</name>
</gene>
<dbReference type="SMART" id="SM00349">
    <property type="entry name" value="KRAB"/>
    <property type="match status" value="1"/>
</dbReference>
<evidence type="ECO:0000256" key="1">
    <source>
        <dbReference type="SAM" id="MobiDB-lite"/>
    </source>
</evidence>
<keyword evidence="4" id="KW-1185">Reference proteome</keyword>
<dbReference type="GO" id="GO:0006355">
    <property type="term" value="P:regulation of DNA-templated transcription"/>
    <property type="evidence" value="ECO:0007669"/>
    <property type="project" value="InterPro"/>
</dbReference>
<dbReference type="PANTHER" id="PTHR23232:SF157">
    <property type="entry name" value="ZINC FINGER PROTEIN 525"/>
    <property type="match status" value="1"/>
</dbReference>
<reference evidence="3 4" key="1">
    <citation type="submission" date="2016-06" db="EMBL/GenBank/DDBJ databases">
        <title>The Draft Genome Sequence and Annotation of the Desert Woodrat Neotoma lepida.</title>
        <authorList>
            <person name="Campbell M."/>
            <person name="Oakeson K.F."/>
            <person name="Yandell M."/>
            <person name="Halpert J.R."/>
            <person name="Dearing D."/>
        </authorList>
    </citation>
    <scope>NUCLEOTIDE SEQUENCE [LARGE SCALE GENOMIC DNA]</scope>
    <source>
        <strain evidence="3">417</strain>
        <tissue evidence="3">Liver</tissue>
    </source>
</reference>
<comment type="caution">
    <text evidence="3">The sequence shown here is derived from an EMBL/GenBank/DDBJ whole genome shotgun (WGS) entry which is preliminary data.</text>
</comment>
<evidence type="ECO:0000313" key="3">
    <source>
        <dbReference type="EMBL" id="OBS78710.1"/>
    </source>
</evidence>
<feature type="compositionally biased region" description="Basic and acidic residues" evidence="1">
    <location>
        <begin position="106"/>
        <end position="123"/>
    </location>
</feature>
<feature type="region of interest" description="Disordered" evidence="1">
    <location>
        <begin position="1"/>
        <end position="22"/>
    </location>
</feature>
<dbReference type="AlphaFoldDB" id="A0A1A6HL76"/>
<dbReference type="STRING" id="56216.A0A1A6HL76"/>